<evidence type="ECO:0000256" key="3">
    <source>
        <dbReference type="ARBA" id="ARBA00022555"/>
    </source>
</evidence>
<name>A0AAV9N8L3_9EURO</name>
<dbReference type="InterPro" id="IPR059073">
    <property type="entry name" value="TRMT11_N"/>
</dbReference>
<dbReference type="InterPro" id="IPR029063">
    <property type="entry name" value="SAM-dependent_MTases_sf"/>
</dbReference>
<evidence type="ECO:0000256" key="9">
    <source>
        <dbReference type="ARBA" id="ARBA00066937"/>
    </source>
</evidence>
<evidence type="ECO:0000313" key="13">
    <source>
        <dbReference type="EMBL" id="KAK5051403.1"/>
    </source>
</evidence>
<dbReference type="PANTHER" id="PTHR13370:SF3">
    <property type="entry name" value="TRNA (GUANINE(10)-N2)-METHYLTRANSFERASE HOMOLOG"/>
    <property type="match status" value="1"/>
</dbReference>
<feature type="domain" description="tRNA (guanine(10)-N(2))-methyltransferase TRMT11 N-terminal" evidence="12">
    <location>
        <begin position="1"/>
        <end position="158"/>
    </location>
</feature>
<dbReference type="EMBL" id="JAVRRD010000015">
    <property type="protein sequence ID" value="KAK5051403.1"/>
    <property type="molecule type" value="Genomic_DNA"/>
</dbReference>
<comment type="caution">
    <text evidence="13">The sequence shown here is derived from an EMBL/GenBank/DDBJ whole genome shotgun (WGS) entry which is preliminary data.</text>
</comment>
<evidence type="ECO:0000313" key="14">
    <source>
        <dbReference type="Proteomes" id="UP001358417"/>
    </source>
</evidence>
<dbReference type="GO" id="GO:0000049">
    <property type="term" value="F:tRNA binding"/>
    <property type="evidence" value="ECO:0007669"/>
    <property type="project" value="UniProtKB-UniRule"/>
</dbReference>
<keyword evidence="8 10" id="KW-0694">RNA-binding</keyword>
<dbReference type="Pfam" id="PF01170">
    <property type="entry name" value="UPF0020"/>
    <property type="match status" value="1"/>
</dbReference>
<evidence type="ECO:0000256" key="10">
    <source>
        <dbReference type="PROSITE-ProRule" id="PRU00959"/>
    </source>
</evidence>
<dbReference type="GO" id="GO:0005737">
    <property type="term" value="C:cytoplasm"/>
    <property type="evidence" value="ECO:0007669"/>
    <property type="project" value="UniProtKB-SubCell"/>
</dbReference>
<evidence type="ECO:0000259" key="12">
    <source>
        <dbReference type="Pfam" id="PF25904"/>
    </source>
</evidence>
<dbReference type="RefSeq" id="XP_064705630.1">
    <property type="nucleotide sequence ID" value="XM_064846650.1"/>
</dbReference>
<dbReference type="PROSITE" id="PS00092">
    <property type="entry name" value="N6_MTASE"/>
    <property type="match status" value="1"/>
</dbReference>
<keyword evidence="14" id="KW-1185">Reference proteome</keyword>
<comment type="subcellular location">
    <subcellularLocation>
        <location evidence="1">Cytoplasm</location>
    </subcellularLocation>
</comment>
<evidence type="ECO:0000256" key="7">
    <source>
        <dbReference type="ARBA" id="ARBA00022694"/>
    </source>
</evidence>
<dbReference type="Proteomes" id="UP001358417">
    <property type="component" value="Unassembled WGS sequence"/>
</dbReference>
<keyword evidence="7 10" id="KW-0819">tRNA processing</keyword>
<comment type="similarity">
    <text evidence="10">Belongs to the class I-like SAM-binding methyltransferase superfamily. TRM11 methyltransferase family.</text>
</comment>
<evidence type="ECO:0000259" key="11">
    <source>
        <dbReference type="Pfam" id="PF01170"/>
    </source>
</evidence>
<dbReference type="Gene3D" id="3.40.50.150">
    <property type="entry name" value="Vaccinia Virus protein VP39"/>
    <property type="match status" value="1"/>
</dbReference>
<keyword evidence="5 10" id="KW-0808">Transferase</keyword>
<dbReference type="Pfam" id="PF25904">
    <property type="entry name" value="Tmrp11_N"/>
    <property type="match status" value="1"/>
</dbReference>
<dbReference type="GO" id="GO:0160102">
    <property type="term" value="F:tRNA (guanine(10)-N2)-methyltransferase activity"/>
    <property type="evidence" value="ECO:0007669"/>
    <property type="project" value="UniProtKB-EC"/>
</dbReference>
<dbReference type="EC" id="2.1.1.214" evidence="9"/>
<dbReference type="PIRSF" id="PIRSF017259">
    <property type="entry name" value="tRNA_mtfrase_TRM11"/>
    <property type="match status" value="1"/>
</dbReference>
<sequence>MEYVIRFAQAHESFRRPEIEALSRLAGLSCEIVSYKPKSPFCVVRFPDLDRAGHSAERVDEVVRAFFKRSVLAKSIYELWARGRDYDSLHETLRGRGDGFSERFRRSTFRFSVDCYGSTRSLAVQRELINGFKYLGLEGKIRMKDPEVEFTIMELWLAPGTTGQGPDGEGEVGDGMFDEIAGTKFREVFLGRKLGDSRRYLKDKHDLKKRPYISTTSMDAELALVTATLALASPGKLFMDPFVGTGGFMIAAAELGAMSFGSDIDGRSFKGKGIGIDTGVGANFKKYSLQHLFGDCVTSDLTNTPFRIVKGLNHLKDARWLDGIICDPPYGVREGLRVLGTRKGLMPPAECGGVNPSSTQGSTHQVHLIGGVPGYTLPGYIPPKKPYSFMRMLDDILDFAARTLVDGGRIAFWMPSANEDEFGQEVPTVIPSHTHLELKHECIQRFNKWSRRLLVYERLRGPIEIGEVMEKLSLDGTADELNPFRKRYFQPVVDRNGGPVA</sequence>
<dbReference type="GO" id="GO:0032259">
    <property type="term" value="P:methylation"/>
    <property type="evidence" value="ECO:0007669"/>
    <property type="project" value="UniProtKB-UniRule"/>
</dbReference>
<evidence type="ECO:0000256" key="6">
    <source>
        <dbReference type="ARBA" id="ARBA00022691"/>
    </source>
</evidence>
<proteinExistence type="inferred from homology"/>
<keyword evidence="6 10" id="KW-0949">S-adenosyl-L-methionine</keyword>
<evidence type="ECO:0000256" key="1">
    <source>
        <dbReference type="ARBA" id="ARBA00004496"/>
    </source>
</evidence>
<evidence type="ECO:0000256" key="4">
    <source>
        <dbReference type="ARBA" id="ARBA00022603"/>
    </source>
</evidence>
<gene>
    <name evidence="13" type="ORF">LTR84_003055</name>
</gene>
<evidence type="ECO:0000256" key="8">
    <source>
        <dbReference type="ARBA" id="ARBA00022884"/>
    </source>
</evidence>
<dbReference type="InterPro" id="IPR016691">
    <property type="entry name" value="TRMT11"/>
</dbReference>
<accession>A0AAV9N8L3</accession>
<reference evidence="13 14" key="1">
    <citation type="submission" date="2023-08" db="EMBL/GenBank/DDBJ databases">
        <title>Black Yeasts Isolated from many extreme environments.</title>
        <authorList>
            <person name="Coleine C."/>
            <person name="Stajich J.E."/>
            <person name="Selbmann L."/>
        </authorList>
    </citation>
    <scope>NUCLEOTIDE SEQUENCE [LARGE SCALE GENOMIC DNA]</scope>
    <source>
        <strain evidence="13 14">CCFEE 5792</strain>
    </source>
</reference>
<feature type="domain" description="Ribosomal RNA large subunit methyltransferase K/L-like methyltransferase" evidence="11">
    <location>
        <begin position="209"/>
        <end position="259"/>
    </location>
</feature>
<evidence type="ECO:0000256" key="2">
    <source>
        <dbReference type="ARBA" id="ARBA00022490"/>
    </source>
</evidence>
<dbReference type="GeneID" id="89971249"/>
<dbReference type="PANTHER" id="PTHR13370">
    <property type="entry name" value="RNA METHYLASE-RELATED"/>
    <property type="match status" value="1"/>
</dbReference>
<keyword evidence="3 10" id="KW-0820">tRNA-binding</keyword>
<dbReference type="InterPro" id="IPR000241">
    <property type="entry name" value="RlmKL-like_Mtase"/>
</dbReference>
<dbReference type="GO" id="GO:0043527">
    <property type="term" value="C:tRNA methyltransferase complex"/>
    <property type="evidence" value="ECO:0007669"/>
    <property type="project" value="UniProtKB-ARBA"/>
</dbReference>
<evidence type="ECO:0000256" key="5">
    <source>
        <dbReference type="ARBA" id="ARBA00022679"/>
    </source>
</evidence>
<dbReference type="SUPFAM" id="SSF53335">
    <property type="entry name" value="S-adenosyl-L-methionine-dependent methyltransferases"/>
    <property type="match status" value="1"/>
</dbReference>
<dbReference type="PROSITE" id="PS51627">
    <property type="entry name" value="SAM_MT_TRM11"/>
    <property type="match status" value="1"/>
</dbReference>
<dbReference type="AlphaFoldDB" id="A0AAV9N8L3"/>
<dbReference type="InterPro" id="IPR002052">
    <property type="entry name" value="DNA_methylase_N6_adenine_CS"/>
</dbReference>
<dbReference type="GO" id="GO:0008033">
    <property type="term" value="P:tRNA processing"/>
    <property type="evidence" value="ECO:0007669"/>
    <property type="project" value="UniProtKB-UniRule"/>
</dbReference>
<keyword evidence="2" id="KW-0963">Cytoplasm</keyword>
<organism evidence="13 14">
    <name type="scientific">Exophiala bonariae</name>
    <dbReference type="NCBI Taxonomy" id="1690606"/>
    <lineage>
        <taxon>Eukaryota</taxon>
        <taxon>Fungi</taxon>
        <taxon>Dikarya</taxon>
        <taxon>Ascomycota</taxon>
        <taxon>Pezizomycotina</taxon>
        <taxon>Eurotiomycetes</taxon>
        <taxon>Chaetothyriomycetidae</taxon>
        <taxon>Chaetothyriales</taxon>
        <taxon>Herpotrichiellaceae</taxon>
        <taxon>Exophiala</taxon>
    </lineage>
</organism>
<keyword evidence="4 10" id="KW-0489">Methyltransferase</keyword>
<protein>
    <recommendedName>
        <fullName evidence="9">tRNA (guanine(10)-N(2))-methyltransferase</fullName>
        <ecNumber evidence="9">2.1.1.214</ecNumber>
    </recommendedName>
</protein>